<evidence type="ECO:0000256" key="3">
    <source>
        <dbReference type="ARBA" id="ARBA00022840"/>
    </source>
</evidence>
<keyword evidence="2" id="KW-0378">Hydrolase</keyword>
<dbReference type="GO" id="GO:0008094">
    <property type="term" value="F:ATP-dependent activity, acting on DNA"/>
    <property type="evidence" value="ECO:0007669"/>
    <property type="project" value="TreeGrafter"/>
</dbReference>
<dbReference type="SUPFAM" id="SSF52540">
    <property type="entry name" value="P-loop containing nucleoside triphosphate hydrolases"/>
    <property type="match status" value="2"/>
</dbReference>
<proteinExistence type="predicted"/>
<keyword evidence="3" id="KW-0067">ATP-binding</keyword>
<evidence type="ECO:0000256" key="4">
    <source>
        <dbReference type="SAM" id="MobiDB-lite"/>
    </source>
</evidence>
<dbReference type="GO" id="GO:0005524">
    <property type="term" value="F:ATP binding"/>
    <property type="evidence" value="ECO:0007669"/>
    <property type="project" value="UniProtKB-KW"/>
</dbReference>
<accession>A0AAW0G0E4</accession>
<dbReference type="CDD" id="cd18008">
    <property type="entry name" value="DEXDc_SHPRH-like"/>
    <property type="match status" value="1"/>
</dbReference>
<keyword evidence="1" id="KW-0547">Nucleotide-binding</keyword>
<feature type="compositionally biased region" description="Acidic residues" evidence="4">
    <location>
        <begin position="95"/>
        <end position="116"/>
    </location>
</feature>
<feature type="region of interest" description="Disordered" evidence="4">
    <location>
        <begin position="91"/>
        <end position="127"/>
    </location>
</feature>
<sequence>MLSALIQTATGPEDPLPTKQTTKPRQLKLNNAFRITSKPSKPPSNKGPSATLIVAPTSLLNQWAEELKRSSKEGTIKVLVWHGQGRLDLEAAVREDEDEDEDDVDEISESEAEGESENEKPKKKGRRKPIRVIVTSYGILASEHAKSDKGTSQVFESVVLDEAHHCKSRQSKTAKAVYALKARRRWAVTGTPIVNRLEDLFSLLKFLRFEPWSNFAFFRSFITLPFLAREPKAIEAVQIILESVLLRREKNMRDSDGKRIVELPPKEVVVENLEFSPLERKIYDSLYKNAKRNFDRLSEKGLVSKNYTHILAMLMRLRRAVLHPNLVLSDPDGLKRAAHQKTKL</sequence>
<evidence type="ECO:0000313" key="6">
    <source>
        <dbReference type="EMBL" id="KAK7686706.1"/>
    </source>
</evidence>
<evidence type="ECO:0000256" key="1">
    <source>
        <dbReference type="ARBA" id="ARBA00022741"/>
    </source>
</evidence>
<dbReference type="EMBL" id="JASBNA010000016">
    <property type="protein sequence ID" value="KAK7686706.1"/>
    <property type="molecule type" value="Genomic_DNA"/>
</dbReference>
<evidence type="ECO:0000256" key="2">
    <source>
        <dbReference type="ARBA" id="ARBA00022801"/>
    </source>
</evidence>
<dbReference type="GO" id="GO:0006281">
    <property type="term" value="P:DNA repair"/>
    <property type="evidence" value="ECO:0007669"/>
    <property type="project" value="TreeGrafter"/>
</dbReference>
<comment type="caution">
    <text evidence="6">The sequence shown here is derived from an EMBL/GenBank/DDBJ whole genome shotgun (WGS) entry which is preliminary data.</text>
</comment>
<organism evidence="6 7">
    <name type="scientific">Cerrena zonata</name>
    <dbReference type="NCBI Taxonomy" id="2478898"/>
    <lineage>
        <taxon>Eukaryota</taxon>
        <taxon>Fungi</taxon>
        <taxon>Dikarya</taxon>
        <taxon>Basidiomycota</taxon>
        <taxon>Agaricomycotina</taxon>
        <taxon>Agaricomycetes</taxon>
        <taxon>Polyporales</taxon>
        <taxon>Cerrenaceae</taxon>
        <taxon>Cerrena</taxon>
    </lineage>
</organism>
<dbReference type="InterPro" id="IPR038718">
    <property type="entry name" value="SNF2-like_sf"/>
</dbReference>
<dbReference type="GO" id="GO:0005634">
    <property type="term" value="C:nucleus"/>
    <property type="evidence" value="ECO:0007669"/>
    <property type="project" value="TreeGrafter"/>
</dbReference>
<evidence type="ECO:0000313" key="7">
    <source>
        <dbReference type="Proteomes" id="UP001385951"/>
    </source>
</evidence>
<dbReference type="Pfam" id="PF00176">
    <property type="entry name" value="SNF2-rel_dom"/>
    <property type="match status" value="1"/>
</dbReference>
<feature type="domain" description="Helicase ATP-binding" evidence="5">
    <location>
        <begin position="1"/>
        <end position="210"/>
    </location>
</feature>
<dbReference type="InterPro" id="IPR000330">
    <property type="entry name" value="SNF2_N"/>
</dbReference>
<feature type="region of interest" description="Disordered" evidence="4">
    <location>
        <begin position="1"/>
        <end position="53"/>
    </location>
</feature>
<dbReference type="PROSITE" id="PS51192">
    <property type="entry name" value="HELICASE_ATP_BIND_1"/>
    <property type="match status" value="1"/>
</dbReference>
<dbReference type="Proteomes" id="UP001385951">
    <property type="component" value="Unassembled WGS sequence"/>
</dbReference>
<name>A0AAW0G0E4_9APHY</name>
<gene>
    <name evidence="6" type="ORF">QCA50_010306</name>
</gene>
<dbReference type="AlphaFoldDB" id="A0AAW0G0E4"/>
<dbReference type="InterPro" id="IPR027417">
    <property type="entry name" value="P-loop_NTPase"/>
</dbReference>
<evidence type="ECO:0000259" key="5">
    <source>
        <dbReference type="PROSITE" id="PS51192"/>
    </source>
</evidence>
<feature type="compositionally biased region" description="Low complexity" evidence="4">
    <location>
        <begin position="37"/>
        <end position="49"/>
    </location>
</feature>
<dbReference type="InterPro" id="IPR014001">
    <property type="entry name" value="Helicase_ATP-bd"/>
</dbReference>
<dbReference type="PANTHER" id="PTHR45626:SF22">
    <property type="entry name" value="DNA REPAIR PROTEIN RAD5"/>
    <property type="match status" value="1"/>
</dbReference>
<protein>
    <recommendedName>
        <fullName evidence="5">Helicase ATP-binding domain-containing protein</fullName>
    </recommendedName>
</protein>
<dbReference type="GO" id="GO:0016787">
    <property type="term" value="F:hydrolase activity"/>
    <property type="evidence" value="ECO:0007669"/>
    <property type="project" value="UniProtKB-KW"/>
</dbReference>
<dbReference type="PANTHER" id="PTHR45626">
    <property type="entry name" value="TRANSCRIPTION TERMINATION FACTOR 2-RELATED"/>
    <property type="match status" value="1"/>
</dbReference>
<keyword evidence="7" id="KW-1185">Reference proteome</keyword>
<feature type="compositionally biased region" description="Polar residues" evidence="4">
    <location>
        <begin position="1"/>
        <end position="10"/>
    </location>
</feature>
<dbReference type="Gene3D" id="3.40.50.10810">
    <property type="entry name" value="Tandem AAA-ATPase domain"/>
    <property type="match status" value="1"/>
</dbReference>
<reference evidence="6 7" key="1">
    <citation type="submission" date="2022-09" db="EMBL/GenBank/DDBJ databases">
        <authorList>
            <person name="Palmer J.M."/>
        </authorList>
    </citation>
    <scope>NUCLEOTIDE SEQUENCE [LARGE SCALE GENOMIC DNA]</scope>
    <source>
        <strain evidence="6 7">DSM 7382</strain>
    </source>
</reference>
<dbReference type="SMART" id="SM00487">
    <property type="entry name" value="DEXDc"/>
    <property type="match status" value="1"/>
</dbReference>
<dbReference type="Gene3D" id="3.40.50.300">
    <property type="entry name" value="P-loop containing nucleotide triphosphate hydrolases"/>
    <property type="match status" value="1"/>
</dbReference>
<dbReference type="InterPro" id="IPR050628">
    <property type="entry name" value="SNF2_RAD54_helicase_TF"/>
</dbReference>